<organism evidence="4 7">
    <name type="scientific">Plasmodium berghei</name>
    <dbReference type="NCBI Taxonomy" id="5821"/>
    <lineage>
        <taxon>Eukaryota</taxon>
        <taxon>Sar</taxon>
        <taxon>Alveolata</taxon>
        <taxon>Apicomplexa</taxon>
        <taxon>Aconoidasida</taxon>
        <taxon>Haemosporida</taxon>
        <taxon>Plasmodiidae</taxon>
        <taxon>Plasmodium</taxon>
        <taxon>Plasmodium (Vinckeia)</taxon>
    </lineage>
</organism>
<dbReference type="VEuPathDB" id="PlasmoDB:PBANKA_1424000"/>
<dbReference type="InterPro" id="IPR036339">
    <property type="entry name" value="PUB-like_dom_sf"/>
</dbReference>
<sequence>MKKTINTLKCKFENMDVKKIEQTVIEYVEEMKKAENNQHMEKRENFNENGDEKIGYINGIQIQELVETFPKNEQIRQNEEYMKDSENLQDLQNGQNNINSEKTENLINLPISTFHKKNTNCDEGSEMENGFCQSTEKKILTKILKLKEDKSNEGTVINNPKSSTGTTSINIINPECCDEEVMKNEENGENCETLLELISKKSLLENDKIKKNISSKNFYIIDEDVLVNITMIFDKIILKLIYFYKKNNFDNDKQIEHFHNFFKVLYKLLSNISYHPKDTKYKTIKMCNNQIKRTFLTNDDIFNLVKLLFEILNFNTNCFNSDTEIVNEQNKDSMIKTDKNSEDNSNKIINNGMWKFENEFSDLESILFEFVLSSINIIMGMINKKIHSSNNESEFMSNKKNDTDVKEGCSGDPIKSCISDHNSNKILNNEAKNKLIEKHVNNIMPTNNKLLVIRQKDIEEKNALNDIRKLHNEKFNAYRNNDGYNNDKNKNKKDETKSTLFSNKSENNSLKKGGKKIKRFFKNLFKKD</sequence>
<gene>
    <name evidence="5" type="ORF">PBNK65E_000441400</name>
    <name evidence="4" type="ORF">PBNK65NY_000440200</name>
</gene>
<feature type="compositionally biased region" description="Polar residues" evidence="2">
    <location>
        <begin position="498"/>
        <end position="510"/>
    </location>
</feature>
<feature type="region of interest" description="Disordered" evidence="2">
    <location>
        <begin position="478"/>
        <end position="514"/>
    </location>
</feature>
<proteinExistence type="predicted"/>
<accession>A0A1C6YSF5</accession>
<evidence type="ECO:0000259" key="3">
    <source>
        <dbReference type="Pfam" id="PF09409"/>
    </source>
</evidence>
<dbReference type="Proteomes" id="UP000220214">
    <property type="component" value="Chromosome 14"/>
</dbReference>
<evidence type="ECO:0000256" key="2">
    <source>
        <dbReference type="SAM" id="MobiDB-lite"/>
    </source>
</evidence>
<reference evidence="4 7" key="1">
    <citation type="submission" date="2016-08" db="EMBL/GenBank/DDBJ databases">
        <authorList>
            <consortium name="Pathogen Informatics"/>
        </authorList>
    </citation>
    <scope>NUCLEOTIDE SEQUENCE [LARGE SCALE GENOMIC DNA]</scope>
    <source>
        <strain evidence="4 7">NK65 ny</strain>
        <strain evidence="5 6">NK65e</strain>
    </source>
</reference>
<evidence type="ECO:0000313" key="7">
    <source>
        <dbReference type="Proteomes" id="UP000516480"/>
    </source>
</evidence>
<feature type="compositionally biased region" description="Basic and acidic residues" evidence="2">
    <location>
        <begin position="485"/>
        <end position="497"/>
    </location>
</feature>
<dbReference type="SMART" id="SM00580">
    <property type="entry name" value="PUG"/>
    <property type="match status" value="1"/>
</dbReference>
<keyword evidence="1" id="KW-0175">Coiled coil</keyword>
<dbReference type="Pfam" id="PF09409">
    <property type="entry name" value="PUB"/>
    <property type="match status" value="1"/>
</dbReference>
<dbReference type="EMBL" id="LT614640">
    <property type="protein sequence ID" value="SCN28414.1"/>
    <property type="molecule type" value="Genomic_DNA"/>
</dbReference>
<dbReference type="AlphaFoldDB" id="A0A1C6YSF5"/>
<dbReference type="Gene3D" id="1.20.58.2190">
    <property type="match status" value="1"/>
</dbReference>
<dbReference type="EMBL" id="LT608150">
    <property type="protein sequence ID" value="SCM26360.1"/>
    <property type="molecule type" value="Genomic_DNA"/>
</dbReference>
<evidence type="ECO:0000313" key="4">
    <source>
        <dbReference type="EMBL" id="SCM26360.1"/>
    </source>
</evidence>
<dbReference type="CDD" id="cd09212">
    <property type="entry name" value="PUB"/>
    <property type="match status" value="1"/>
</dbReference>
<protein>
    <recommendedName>
        <fullName evidence="3">PUB domain-containing protein</fullName>
    </recommendedName>
</protein>
<evidence type="ECO:0000313" key="5">
    <source>
        <dbReference type="EMBL" id="SCN28414.1"/>
    </source>
</evidence>
<name>A0A1C6YSF5_PLABE</name>
<feature type="domain" description="PUB" evidence="3">
    <location>
        <begin position="256"/>
        <end position="314"/>
    </location>
</feature>
<feature type="coiled-coil region" evidence="1">
    <location>
        <begin position="17"/>
        <end position="44"/>
    </location>
</feature>
<dbReference type="InterPro" id="IPR018997">
    <property type="entry name" value="PUB_domain"/>
</dbReference>
<evidence type="ECO:0000313" key="6">
    <source>
        <dbReference type="Proteomes" id="UP000220214"/>
    </source>
</evidence>
<dbReference type="Proteomes" id="UP000516480">
    <property type="component" value="Chromosome 14"/>
</dbReference>
<evidence type="ECO:0000256" key="1">
    <source>
        <dbReference type="SAM" id="Coils"/>
    </source>
</evidence>
<dbReference type="SUPFAM" id="SSF143503">
    <property type="entry name" value="PUG domain-like"/>
    <property type="match status" value="1"/>
</dbReference>